<accession>F4W7V8</accession>
<dbReference type="Proteomes" id="UP000007755">
    <property type="component" value="Unassembled WGS sequence"/>
</dbReference>
<feature type="compositionally biased region" description="Basic and acidic residues" evidence="1">
    <location>
        <begin position="62"/>
        <end position="81"/>
    </location>
</feature>
<dbReference type="AlphaFoldDB" id="F4W7V8"/>
<evidence type="ECO:0000256" key="1">
    <source>
        <dbReference type="SAM" id="MobiDB-lite"/>
    </source>
</evidence>
<sequence length="112" mass="11694">MHDEASSRSGMERGPLVLVEDKQDVSRGTLPSAMASITMAEGVRGTLGRSRSVASVPSVGASRERSRVAEDNRDEPSDPESRVTSAAPRGGAKSLRETSEVGAAGLPEPFSL</sequence>
<evidence type="ECO:0000313" key="3">
    <source>
        <dbReference type="Proteomes" id="UP000007755"/>
    </source>
</evidence>
<gene>
    <name evidence="2" type="ORF">G5I_01534</name>
</gene>
<name>F4W7V8_ACREC</name>
<dbReference type="InParanoid" id="F4W7V8"/>
<feature type="region of interest" description="Disordered" evidence="1">
    <location>
        <begin position="46"/>
        <end position="112"/>
    </location>
</feature>
<dbReference type="EMBL" id="GL887888">
    <property type="protein sequence ID" value="EGI69628.1"/>
    <property type="molecule type" value="Genomic_DNA"/>
</dbReference>
<evidence type="ECO:0000313" key="2">
    <source>
        <dbReference type="EMBL" id="EGI69628.1"/>
    </source>
</evidence>
<proteinExistence type="predicted"/>
<protein>
    <submittedName>
        <fullName evidence="2">Uncharacterized protein</fullName>
    </submittedName>
</protein>
<reference evidence="2" key="1">
    <citation type="submission" date="2011-02" db="EMBL/GenBank/DDBJ databases">
        <title>The genome of the leaf-cutting ant Acromyrmex echinatior suggests key adaptations to social evolution and fungus farming.</title>
        <authorList>
            <person name="Nygaard S."/>
            <person name="Zhang G."/>
        </authorList>
    </citation>
    <scope>NUCLEOTIDE SEQUENCE</scope>
</reference>
<organism evidence="3">
    <name type="scientific">Acromyrmex echinatior</name>
    <name type="common">Panamanian leafcutter ant</name>
    <name type="synonym">Acromyrmex octospinosus echinatior</name>
    <dbReference type="NCBI Taxonomy" id="103372"/>
    <lineage>
        <taxon>Eukaryota</taxon>
        <taxon>Metazoa</taxon>
        <taxon>Ecdysozoa</taxon>
        <taxon>Arthropoda</taxon>
        <taxon>Hexapoda</taxon>
        <taxon>Insecta</taxon>
        <taxon>Pterygota</taxon>
        <taxon>Neoptera</taxon>
        <taxon>Endopterygota</taxon>
        <taxon>Hymenoptera</taxon>
        <taxon>Apocrita</taxon>
        <taxon>Aculeata</taxon>
        <taxon>Formicoidea</taxon>
        <taxon>Formicidae</taxon>
        <taxon>Myrmicinae</taxon>
        <taxon>Acromyrmex</taxon>
    </lineage>
</organism>
<feature type="region of interest" description="Disordered" evidence="1">
    <location>
        <begin position="1"/>
        <end position="30"/>
    </location>
</feature>
<keyword evidence="3" id="KW-1185">Reference proteome</keyword>